<keyword evidence="2" id="KW-0812">Transmembrane</keyword>
<feature type="transmembrane region" description="Helical" evidence="2">
    <location>
        <begin position="52"/>
        <end position="72"/>
    </location>
</feature>
<dbReference type="PANTHER" id="PTHR34978:SF3">
    <property type="entry name" value="SLR0241 PROTEIN"/>
    <property type="match status" value="1"/>
</dbReference>
<proteinExistence type="predicted"/>
<dbReference type="CDD" id="cd07341">
    <property type="entry name" value="M56_BlaR1_MecR1_like"/>
    <property type="match status" value="1"/>
</dbReference>
<feature type="compositionally biased region" description="Basic and acidic residues" evidence="1">
    <location>
        <begin position="98"/>
        <end position="113"/>
    </location>
</feature>
<dbReference type="InterPro" id="IPR008969">
    <property type="entry name" value="CarboxyPept-like_regulatory"/>
</dbReference>
<dbReference type="PROSITE" id="PS51352">
    <property type="entry name" value="THIOREDOXIN_2"/>
    <property type="match status" value="1"/>
</dbReference>
<gene>
    <name evidence="4" type="ORF">PLANPX_3183</name>
</gene>
<sequence>MVGDLLSLNRLVAVGGELLVDVAVKSLLVLFAAALVAWGLRRRSAALQHGVWTTGFCVCLVLPLIALAAPGWNLAILPASLPTNAASSGGYSQAGRFDSQRADSQRQNDRQRDIGFAGRSPQGGMLPASGPDAEPAPSASPPSPSFSSPAFARAQTVPVSWTQLAFVCWLAGVALLAIRSGWRGWQLRSFLRKCHAVTDERLLERFAAAARRLEFGGAARLLESAGAEGPLVAGIAASKVVLPAGAAAWSDERCEMVLLHELSHAKRRDVLTQTIAGVVGTLHFFNPIAWFGLAQMRKLRELACDDMVVAAGQRPSDYAHVLLEVARVYCHRRRALAVGMARGANVERRILAILDRARNRVALSQRAIRTLLTAAVAAATLVGTVRLQSRAEETATTAAREASTKIAGAKSSAKDDAPAAAPPAADSKETPTSEAPDPEGRIMEVLITDEAGAPLPDARMVASIWELEGKRAYPTKTYVADKDGVMKVAVPQQLNILRFFPSAPGYVPAFTNFAEGTHEDGKLIPAKYHFKLQRGTKLGGQVVDVDGKPIAGVRIDVSVQDDEPNWGPNPRATTCTWLTDEDFSGGPAQTDQEGRWSINCAPAATPGDDFDFQLKFLHDDYISDENWGELQRTNGVTVAQLRDATAKVVMRRGVPVVGTITDLEGRAVTKGLVIWSDNTYFADGVNECQIGQEGQFETEPFELGKRWLTVLAPGYAPQRRQVRVRPGLPPLHFTLNPGHRVTLKVVDQHGKPIPNAYVGIGPWRGVDAIYNEKHPNVPESHIPRHADEHGLYVWDWAPEDAVTYNVSAKGYTATSATLVAKPEGAPHVVELAKQLLAAGKVTDAGTGEPIQKFSVAPVIEFQPGHLSSRLDHLKSASNGAYELPLEGGGSDSYRYRVRVEADGYRSKVSEQSYGVKDGQVSQDFALEPAPDRQGEVVDAAGKPVAGATVVEATVSIVPSIYRNKVDFGSRQIETDGEGRFQLRATSEKYLLRIFHDSLGFAEIAREPDEPIGTIALQPWANVSGQLLQAGKPVANERVLLYAIGEPPLGEPRIQGNYQALTDGDGRFEFERVAPAPSSISALLGPWRESPLASSQSEPLDLQPGERRTVALGGEGGAISGRVVATGRENDKLDKNWSLSYLISRDHGIEFPEALPRPSFDPTKPVEASWFLDPASNDWQSTRRSYFVKLTPDGAFRVNGVPPGTYDLVLRLYEQPAGCLVETIGEKVVTVEVTEADAAAGLKEIGEIEVPCRSGPRIGQSMAAFKFVDANGRELHVNDLKGRHVLMHAWASWCGPCLESMPQLKATVDRLAQQPITAVGLNLDRDPEAGKRIAEREGMSWAQNYLGDQSDLAKQLALSSVPTYYLIGPDGTLLASTTEWSAMEAELAKAFD</sequence>
<dbReference type="SUPFAM" id="SSF52833">
    <property type="entry name" value="Thioredoxin-like"/>
    <property type="match status" value="1"/>
</dbReference>
<feature type="region of interest" description="Disordered" evidence="1">
    <location>
        <begin position="91"/>
        <end position="147"/>
    </location>
</feature>
<dbReference type="Gene3D" id="2.60.40.1120">
    <property type="entry name" value="Carboxypeptidase-like, regulatory domain"/>
    <property type="match status" value="1"/>
</dbReference>
<feature type="compositionally biased region" description="Low complexity" evidence="1">
    <location>
        <begin position="127"/>
        <end position="137"/>
    </location>
</feature>
<keyword evidence="5" id="KW-1185">Reference proteome</keyword>
<dbReference type="Proteomes" id="UP000326837">
    <property type="component" value="Chromosome"/>
</dbReference>
<dbReference type="SUPFAM" id="SSF49464">
    <property type="entry name" value="Carboxypeptidase regulatory domain-like"/>
    <property type="match status" value="1"/>
</dbReference>
<dbReference type="InterPro" id="IPR052173">
    <property type="entry name" value="Beta-lactam_resp_regulator"/>
</dbReference>
<dbReference type="KEGG" id="lpav:PLANPX_3183"/>
<accession>A0A5K7XFC0</accession>
<feature type="transmembrane region" description="Helical" evidence="2">
    <location>
        <begin position="161"/>
        <end position="182"/>
    </location>
</feature>
<dbReference type="InterPro" id="IPR036249">
    <property type="entry name" value="Thioredoxin-like_sf"/>
</dbReference>
<dbReference type="GO" id="GO:0016491">
    <property type="term" value="F:oxidoreductase activity"/>
    <property type="evidence" value="ECO:0007669"/>
    <property type="project" value="InterPro"/>
</dbReference>
<dbReference type="Gene3D" id="3.40.30.10">
    <property type="entry name" value="Glutaredoxin"/>
    <property type="match status" value="1"/>
</dbReference>
<evidence type="ECO:0000313" key="4">
    <source>
        <dbReference type="EMBL" id="BBO33571.1"/>
    </source>
</evidence>
<keyword evidence="2" id="KW-1133">Transmembrane helix</keyword>
<reference evidence="5" key="1">
    <citation type="submission" date="2019-10" db="EMBL/GenBank/DDBJ databases">
        <title>Lacipirellula parvula gen. nov., sp. nov., representing a lineage of planctomycetes widespread in freshwater anoxic habitats, and description of the family Lacipirellulaceae.</title>
        <authorList>
            <person name="Dedysh S.N."/>
            <person name="Kulichevskaya I.S."/>
            <person name="Beletsky A.V."/>
            <person name="Rakitin A.L."/>
            <person name="Mardanov A.V."/>
            <person name="Ivanova A.A."/>
            <person name="Saltykova V.X."/>
            <person name="Rijpstra W.I.C."/>
            <person name="Sinninghe Damste J.S."/>
            <person name="Ravin N.V."/>
        </authorList>
    </citation>
    <scope>NUCLEOTIDE SEQUENCE [LARGE SCALE GENOMIC DNA]</scope>
    <source>
        <strain evidence="5">PX69</strain>
    </source>
</reference>
<dbReference type="InterPro" id="IPR008756">
    <property type="entry name" value="Peptidase_M56"/>
</dbReference>
<dbReference type="InterPro" id="IPR013740">
    <property type="entry name" value="Redoxin"/>
</dbReference>
<feature type="transmembrane region" description="Helical" evidence="2">
    <location>
        <begin position="20"/>
        <end position="40"/>
    </location>
</feature>
<dbReference type="InterPro" id="IPR013766">
    <property type="entry name" value="Thioredoxin_domain"/>
</dbReference>
<evidence type="ECO:0000313" key="5">
    <source>
        <dbReference type="Proteomes" id="UP000326837"/>
    </source>
</evidence>
<protein>
    <recommendedName>
        <fullName evidence="3">Thioredoxin domain-containing protein</fullName>
    </recommendedName>
</protein>
<keyword evidence="2" id="KW-0472">Membrane</keyword>
<dbReference type="EMBL" id="AP021861">
    <property type="protein sequence ID" value="BBO33571.1"/>
    <property type="molecule type" value="Genomic_DNA"/>
</dbReference>
<name>A0A5K7XFC0_9BACT</name>
<feature type="domain" description="Thioredoxin" evidence="3">
    <location>
        <begin position="1255"/>
        <end position="1391"/>
    </location>
</feature>
<feature type="region of interest" description="Disordered" evidence="1">
    <location>
        <begin position="390"/>
        <end position="440"/>
    </location>
</feature>
<dbReference type="Pfam" id="PF05569">
    <property type="entry name" value="Peptidase_M56"/>
    <property type="match status" value="1"/>
</dbReference>
<dbReference type="PANTHER" id="PTHR34978">
    <property type="entry name" value="POSSIBLE SENSOR-TRANSDUCER PROTEIN BLAR"/>
    <property type="match status" value="1"/>
</dbReference>
<evidence type="ECO:0000259" key="3">
    <source>
        <dbReference type="PROSITE" id="PS51352"/>
    </source>
</evidence>
<dbReference type="CDD" id="cd02966">
    <property type="entry name" value="TlpA_like_family"/>
    <property type="match status" value="1"/>
</dbReference>
<organism evidence="4 5">
    <name type="scientific">Lacipirellula parvula</name>
    <dbReference type="NCBI Taxonomy" id="2650471"/>
    <lineage>
        <taxon>Bacteria</taxon>
        <taxon>Pseudomonadati</taxon>
        <taxon>Planctomycetota</taxon>
        <taxon>Planctomycetia</taxon>
        <taxon>Pirellulales</taxon>
        <taxon>Lacipirellulaceae</taxon>
        <taxon>Lacipirellula</taxon>
    </lineage>
</organism>
<dbReference type="RefSeq" id="WP_152099318.1">
    <property type="nucleotide sequence ID" value="NZ_AP021861.1"/>
</dbReference>
<dbReference type="Pfam" id="PF08534">
    <property type="entry name" value="Redoxin"/>
    <property type="match status" value="1"/>
</dbReference>
<evidence type="ECO:0000256" key="1">
    <source>
        <dbReference type="SAM" id="MobiDB-lite"/>
    </source>
</evidence>
<evidence type="ECO:0000256" key="2">
    <source>
        <dbReference type="SAM" id="Phobius"/>
    </source>
</evidence>